<evidence type="ECO:0000256" key="6">
    <source>
        <dbReference type="ARBA" id="ARBA00022833"/>
    </source>
</evidence>
<dbReference type="GO" id="GO:0098560">
    <property type="term" value="C:cytoplasmic side of late endosome membrane"/>
    <property type="evidence" value="ECO:0007669"/>
    <property type="project" value="TreeGrafter"/>
</dbReference>
<name>A0A914E6C7_9BILA</name>
<dbReference type="WBParaSite" id="ACRNAN_scaffold607.g31329.t1">
    <property type="protein sequence ID" value="ACRNAN_scaffold607.g31329.t1"/>
    <property type="gene ID" value="ACRNAN_scaffold607.g31329"/>
</dbReference>
<dbReference type="Proteomes" id="UP000887540">
    <property type="component" value="Unplaced"/>
</dbReference>
<evidence type="ECO:0000313" key="10">
    <source>
        <dbReference type="Proteomes" id="UP000887540"/>
    </source>
</evidence>
<keyword evidence="10" id="KW-1185">Reference proteome</keyword>
<comment type="subcellular location">
    <subcellularLocation>
        <location evidence="2">Endosome membrane</location>
        <topology evidence="2">Peripheral membrane protein</topology>
    </subcellularLocation>
    <subcellularLocation>
        <location evidence="1">Late endosome membrane</location>
    </subcellularLocation>
    <subcellularLocation>
        <location evidence="3">Lysosome membrane</location>
        <topology evidence="3">Peripheral membrane protein</topology>
        <orientation evidence="3">Cytoplasmic side</orientation>
    </subcellularLocation>
</comment>
<sequence>MNQNNKDLAPPPYEEVVGTSSQNSIPSYPTNSAEGTVANDTVLRPGDVQFTKWVNENVPEPNPMQDTNHQPQAYSQQISIESDNTQSTSPQHALPTMTTTTTVYVNSNTLGPIPAHIKCPHCFQEVNTTVKYVTGLLTWLICGGSLLFG</sequence>
<comment type="similarity">
    <text evidence="4">Belongs to the CDIP1/LITAF family.</text>
</comment>
<evidence type="ECO:0000256" key="3">
    <source>
        <dbReference type="ARBA" id="ARBA00004630"/>
    </source>
</evidence>
<dbReference type="InterPro" id="IPR037519">
    <property type="entry name" value="LITAF_fam"/>
</dbReference>
<feature type="domain" description="LITAF" evidence="9">
    <location>
        <begin position="99"/>
        <end position="149"/>
    </location>
</feature>
<dbReference type="PANTHER" id="PTHR23292">
    <property type="entry name" value="LIPOPOLYSACCHARIDE-INDUCED TUMOR NECROSIS FACTOR-ALPHA FACTOR"/>
    <property type="match status" value="1"/>
</dbReference>
<dbReference type="PROSITE" id="PS51837">
    <property type="entry name" value="LITAF"/>
    <property type="match status" value="1"/>
</dbReference>
<keyword evidence="5" id="KW-0479">Metal-binding</keyword>
<protein>
    <submittedName>
        <fullName evidence="11">LITAF domain-containing protein</fullName>
    </submittedName>
</protein>
<reference evidence="11" key="1">
    <citation type="submission" date="2022-11" db="UniProtKB">
        <authorList>
            <consortium name="WormBaseParasite"/>
        </authorList>
    </citation>
    <scope>IDENTIFICATION</scope>
</reference>
<proteinExistence type="inferred from homology"/>
<evidence type="ECO:0000256" key="8">
    <source>
        <dbReference type="SAM" id="MobiDB-lite"/>
    </source>
</evidence>
<evidence type="ECO:0000256" key="4">
    <source>
        <dbReference type="ARBA" id="ARBA00005975"/>
    </source>
</evidence>
<dbReference type="GO" id="GO:0008270">
    <property type="term" value="F:zinc ion binding"/>
    <property type="evidence" value="ECO:0007669"/>
    <property type="project" value="TreeGrafter"/>
</dbReference>
<feature type="region of interest" description="Disordered" evidence="8">
    <location>
        <begin position="1"/>
        <end position="41"/>
    </location>
</feature>
<dbReference type="AlphaFoldDB" id="A0A914E6C7"/>
<evidence type="ECO:0000256" key="1">
    <source>
        <dbReference type="ARBA" id="ARBA00004414"/>
    </source>
</evidence>
<dbReference type="InterPro" id="IPR006629">
    <property type="entry name" value="LITAF"/>
</dbReference>
<dbReference type="Pfam" id="PF10601">
    <property type="entry name" value="zf-LITAF-like"/>
    <property type="match status" value="1"/>
</dbReference>
<evidence type="ECO:0000256" key="2">
    <source>
        <dbReference type="ARBA" id="ARBA00004481"/>
    </source>
</evidence>
<evidence type="ECO:0000259" key="9">
    <source>
        <dbReference type="PROSITE" id="PS51837"/>
    </source>
</evidence>
<feature type="compositionally biased region" description="Polar residues" evidence="8">
    <location>
        <begin position="18"/>
        <end position="34"/>
    </location>
</feature>
<dbReference type="PANTHER" id="PTHR23292:SF46">
    <property type="entry name" value="LIPOPOLYSACCHARIDE-INDUCED TUMOR NECROSIS FACTOR-ALPHA FACTOR HOMOLOG"/>
    <property type="match status" value="1"/>
</dbReference>
<feature type="compositionally biased region" description="Polar residues" evidence="8">
    <location>
        <begin position="64"/>
        <end position="75"/>
    </location>
</feature>
<keyword evidence="6" id="KW-0862">Zinc</keyword>
<accession>A0A914E6C7</accession>
<dbReference type="GO" id="GO:0005634">
    <property type="term" value="C:nucleus"/>
    <property type="evidence" value="ECO:0007669"/>
    <property type="project" value="TreeGrafter"/>
</dbReference>
<evidence type="ECO:0000256" key="5">
    <source>
        <dbReference type="ARBA" id="ARBA00022723"/>
    </source>
</evidence>
<evidence type="ECO:0000256" key="7">
    <source>
        <dbReference type="ARBA" id="ARBA00023136"/>
    </source>
</evidence>
<evidence type="ECO:0000313" key="11">
    <source>
        <dbReference type="WBParaSite" id="ACRNAN_scaffold607.g31329.t1"/>
    </source>
</evidence>
<organism evidence="10 11">
    <name type="scientific">Acrobeloides nanus</name>
    <dbReference type="NCBI Taxonomy" id="290746"/>
    <lineage>
        <taxon>Eukaryota</taxon>
        <taxon>Metazoa</taxon>
        <taxon>Ecdysozoa</taxon>
        <taxon>Nematoda</taxon>
        <taxon>Chromadorea</taxon>
        <taxon>Rhabditida</taxon>
        <taxon>Tylenchina</taxon>
        <taxon>Cephalobomorpha</taxon>
        <taxon>Cephaloboidea</taxon>
        <taxon>Cephalobidae</taxon>
        <taxon>Acrobeloides</taxon>
    </lineage>
</organism>
<feature type="region of interest" description="Disordered" evidence="8">
    <location>
        <begin position="56"/>
        <end position="75"/>
    </location>
</feature>
<keyword evidence="7" id="KW-0472">Membrane</keyword>
<dbReference type="GO" id="GO:0098574">
    <property type="term" value="C:cytoplasmic side of lysosomal membrane"/>
    <property type="evidence" value="ECO:0007669"/>
    <property type="project" value="TreeGrafter"/>
</dbReference>